<evidence type="ECO:0000313" key="2">
    <source>
        <dbReference type="Proteomes" id="UP000789920"/>
    </source>
</evidence>
<keyword evidence="2" id="KW-1185">Reference proteome</keyword>
<feature type="non-terminal residue" evidence="1">
    <location>
        <position position="1"/>
    </location>
</feature>
<dbReference type="EMBL" id="CAJVQC010180807">
    <property type="protein sequence ID" value="CAG8852238.1"/>
    <property type="molecule type" value="Genomic_DNA"/>
</dbReference>
<organism evidence="1 2">
    <name type="scientific">Racocetra persica</name>
    <dbReference type="NCBI Taxonomy" id="160502"/>
    <lineage>
        <taxon>Eukaryota</taxon>
        <taxon>Fungi</taxon>
        <taxon>Fungi incertae sedis</taxon>
        <taxon>Mucoromycota</taxon>
        <taxon>Glomeromycotina</taxon>
        <taxon>Glomeromycetes</taxon>
        <taxon>Diversisporales</taxon>
        <taxon>Gigasporaceae</taxon>
        <taxon>Racocetra</taxon>
    </lineage>
</organism>
<sequence>LAQPYFDELFQTIEWLTGLVPKDKNHSADTQSTNDYLIQFCHGAPGIVPAFLKIYSFLERGILRKGATGLCHNTLGNAYTFLMTYLVIRDEEQLKRALAFGLYG</sequence>
<protein>
    <submittedName>
        <fullName evidence="1">17156_t:CDS:1</fullName>
    </submittedName>
</protein>
<accession>A0ACA9SZS2</accession>
<evidence type="ECO:0000313" key="1">
    <source>
        <dbReference type="EMBL" id="CAG8852238.1"/>
    </source>
</evidence>
<comment type="caution">
    <text evidence="1">The sequence shown here is derived from an EMBL/GenBank/DDBJ whole genome shotgun (WGS) entry which is preliminary data.</text>
</comment>
<feature type="non-terminal residue" evidence="1">
    <location>
        <position position="104"/>
    </location>
</feature>
<dbReference type="Proteomes" id="UP000789920">
    <property type="component" value="Unassembled WGS sequence"/>
</dbReference>
<gene>
    <name evidence="1" type="ORF">RPERSI_LOCUS36969</name>
</gene>
<name>A0ACA9SZS2_9GLOM</name>
<reference evidence="1" key="1">
    <citation type="submission" date="2021-06" db="EMBL/GenBank/DDBJ databases">
        <authorList>
            <person name="Kallberg Y."/>
            <person name="Tangrot J."/>
            <person name="Rosling A."/>
        </authorList>
    </citation>
    <scope>NUCLEOTIDE SEQUENCE</scope>
    <source>
        <strain evidence="1">MA461A</strain>
    </source>
</reference>
<proteinExistence type="predicted"/>